<evidence type="ECO:0000313" key="1">
    <source>
        <dbReference type="EMBL" id="MCK7593817.1"/>
    </source>
</evidence>
<evidence type="ECO:0008006" key="3">
    <source>
        <dbReference type="Google" id="ProtNLM"/>
    </source>
</evidence>
<comment type="caution">
    <text evidence="1">The sequence shown here is derived from an EMBL/GenBank/DDBJ whole genome shotgun (WGS) entry which is preliminary data.</text>
</comment>
<dbReference type="Proteomes" id="UP001431449">
    <property type="component" value="Unassembled WGS sequence"/>
</dbReference>
<evidence type="ECO:0000313" key="2">
    <source>
        <dbReference type="Proteomes" id="UP001431449"/>
    </source>
</evidence>
<sequence>MSEAARSFIDKQLGREAAYRLLPTFAPGLKQSWLPAWVGLLGELDETIFERSDPRVAQTKLLWWGKDLAAGASAQHPLSRQLLAAPHAARIGAEAWLALAQEALRLSLLDAAPRDWAEADALWRSLAERVAALESALCGVETSPQAVALQWQRQRLWHAMLLGRHDQSLAPLGWQADARRETPSARLWQDWSASNAAALDAERAARLPLHRTLLRGVWAWRLPRLLAGRPLHDGLAPGGAALLWRSWRAAVKAARS</sequence>
<reference evidence="1" key="1">
    <citation type="submission" date="2022-04" db="EMBL/GenBank/DDBJ databases">
        <title>Lysobacter sp. CAU 1642 isolated from sea sand.</title>
        <authorList>
            <person name="Kim W."/>
        </authorList>
    </citation>
    <scope>NUCLEOTIDE SEQUENCE</scope>
    <source>
        <strain evidence="1">CAU 1642</strain>
    </source>
</reference>
<gene>
    <name evidence="1" type="ORF">M0G41_09050</name>
</gene>
<organism evidence="1 2">
    <name type="scientific">Pseudomarimonas salicorniae</name>
    <dbReference type="NCBI Taxonomy" id="2933270"/>
    <lineage>
        <taxon>Bacteria</taxon>
        <taxon>Pseudomonadati</taxon>
        <taxon>Pseudomonadota</taxon>
        <taxon>Gammaproteobacteria</taxon>
        <taxon>Lysobacterales</taxon>
        <taxon>Lysobacteraceae</taxon>
        <taxon>Pseudomarimonas</taxon>
    </lineage>
</organism>
<accession>A0ABT0GIH1</accession>
<protein>
    <recommendedName>
        <fullName evidence="3">Phytoene synthase</fullName>
    </recommendedName>
</protein>
<proteinExistence type="predicted"/>
<name>A0ABT0GIH1_9GAMM</name>
<keyword evidence="2" id="KW-1185">Reference proteome</keyword>
<dbReference type="EMBL" id="JALNMH010000006">
    <property type="protein sequence ID" value="MCK7593817.1"/>
    <property type="molecule type" value="Genomic_DNA"/>
</dbReference>
<dbReference type="RefSeq" id="WP_248208237.1">
    <property type="nucleotide sequence ID" value="NZ_JALNMH010000006.1"/>
</dbReference>